<gene>
    <name evidence="10" type="primary">budA</name>
    <name evidence="10" type="ORF">MOO47_05255</name>
</gene>
<evidence type="ECO:0000256" key="3">
    <source>
        <dbReference type="ARBA" id="ARBA00007106"/>
    </source>
</evidence>
<keyword evidence="11" id="KW-1185">Reference proteome</keyword>
<proteinExistence type="inferred from homology"/>
<keyword evidence="8 9" id="KW-0456">Lyase</keyword>
<evidence type="ECO:0000313" key="11">
    <source>
        <dbReference type="Proteomes" id="UP000831947"/>
    </source>
</evidence>
<keyword evidence="6 9" id="KW-0210">Decarboxylase</keyword>
<evidence type="ECO:0000256" key="6">
    <source>
        <dbReference type="ARBA" id="ARBA00022793"/>
    </source>
</evidence>
<dbReference type="Gene3D" id="3.30.1330.80">
    <property type="entry name" value="Hypothetical protein, similar to alpha- acetolactate decarboxylase, domain 2"/>
    <property type="match status" value="2"/>
</dbReference>
<evidence type="ECO:0000256" key="5">
    <source>
        <dbReference type="ARBA" id="ARBA00020164"/>
    </source>
</evidence>
<dbReference type="RefSeq" id="WP_249512421.1">
    <property type="nucleotide sequence ID" value="NZ_CP093365.1"/>
</dbReference>
<comment type="pathway">
    <text evidence="2 9">Polyol metabolism; (R,R)-butane-2,3-diol biosynthesis; (R,R)-butane-2,3-diol from pyruvate: step 2/3.</text>
</comment>
<comment type="similarity">
    <text evidence="3 9">Belongs to the alpha-acetolactate decarboxylase family.</text>
</comment>
<dbReference type="PANTHER" id="PTHR35524:SF1">
    <property type="entry name" value="ALPHA-ACETOLACTATE DECARBOXYLASE"/>
    <property type="match status" value="1"/>
</dbReference>
<dbReference type="SUPFAM" id="SSF117856">
    <property type="entry name" value="AF0104/ALDC/Ptd012-like"/>
    <property type="match status" value="1"/>
</dbReference>
<accession>A0ABY4PBP7</accession>
<name>A0ABY4PBP7_9LACO</name>
<evidence type="ECO:0000256" key="8">
    <source>
        <dbReference type="ARBA" id="ARBA00023239"/>
    </source>
</evidence>
<dbReference type="Pfam" id="PF03306">
    <property type="entry name" value="AAL_decarboxy"/>
    <property type="match status" value="1"/>
</dbReference>
<dbReference type="Proteomes" id="UP000831947">
    <property type="component" value="Chromosome"/>
</dbReference>
<dbReference type="GO" id="GO:0047605">
    <property type="term" value="F:acetolactate decarboxylase activity"/>
    <property type="evidence" value="ECO:0007669"/>
    <property type="project" value="UniProtKB-EC"/>
</dbReference>
<sequence>MNSTLYQHGTLALLVPGLLKGTITMGELLSHGNTGIGTGEGLDGELVILDGTPYKVGGDGQIVQVPATFTMPFANIHQADYQTLTSLTNSNSAATYQTVSEQVQSPNTFYSVQIKGLFQAVKTRAVNKASRPYPTLVQASQAQSVFQQEQVAGTLVSYYSPEVFHGAAVAGFHSHFLADDLSIGGHVLDFTVEQAAVTVQIFDTLQQHLPVGDIDYMQHDFSADNVAQDISTAEQ</sequence>
<comment type="catalytic activity">
    <reaction evidence="1 9">
        <text>(2S)-2-acetolactate + H(+) = (R)-acetoin + CO2</text>
        <dbReference type="Rhea" id="RHEA:21580"/>
        <dbReference type="ChEBI" id="CHEBI:15378"/>
        <dbReference type="ChEBI" id="CHEBI:15686"/>
        <dbReference type="ChEBI" id="CHEBI:16526"/>
        <dbReference type="ChEBI" id="CHEBI:58476"/>
        <dbReference type="EC" id="4.1.1.5"/>
    </reaction>
</comment>
<evidence type="ECO:0000256" key="1">
    <source>
        <dbReference type="ARBA" id="ARBA00001784"/>
    </source>
</evidence>
<dbReference type="CDD" id="cd17299">
    <property type="entry name" value="acetolactate_decarboxylase"/>
    <property type="match status" value="1"/>
</dbReference>
<evidence type="ECO:0000256" key="7">
    <source>
        <dbReference type="ARBA" id="ARBA00023061"/>
    </source>
</evidence>
<dbReference type="PIRSF" id="PIRSF001332">
    <property type="entry name" value="Acetolac_decarb"/>
    <property type="match status" value="1"/>
</dbReference>
<dbReference type="InterPro" id="IPR005128">
    <property type="entry name" value="Acetolactate_a_deCO2ase"/>
</dbReference>
<evidence type="ECO:0000256" key="4">
    <source>
        <dbReference type="ARBA" id="ARBA00013204"/>
    </source>
</evidence>
<dbReference type="PANTHER" id="PTHR35524">
    <property type="entry name" value="ALPHA-ACETOLACTATE DECARBOXYLASE"/>
    <property type="match status" value="1"/>
</dbReference>
<dbReference type="NCBIfam" id="TIGR01252">
    <property type="entry name" value="acetolac_decarb"/>
    <property type="match status" value="1"/>
</dbReference>
<reference evidence="10 11" key="1">
    <citation type="journal article" date="2022" name="Int. J. Syst. Evol. Microbiol.">
        <title>Apilactobacillus apisilvae sp. nov., Nicolia spurrieriana gen. nov. sp. nov., Bombilactobacillus folatiphilus sp. nov. and Bombilactobacillus thymidiniphilus sp. nov., four new lactic acid bacterial isolates from stingless bees Tetragonula carbonaria and Austroplebeia australis.</title>
        <authorList>
            <person name="Oliphant S.A."/>
            <person name="Watson-Haigh N.S."/>
            <person name="Sumby K.M."/>
            <person name="Gardner J."/>
            <person name="Groom S."/>
            <person name="Jiranek V."/>
        </authorList>
    </citation>
    <scope>NUCLEOTIDE SEQUENCE [LARGE SCALE GENOMIC DNA]</scope>
    <source>
        <strain evidence="10 11">SG4_A1</strain>
    </source>
</reference>
<keyword evidence="7 9" id="KW-0005">Acetoin biosynthesis</keyword>
<organism evidence="10 11">
    <name type="scientific">Bombilactobacillus thymidiniphilus</name>
    <dbReference type="NCBI Taxonomy" id="2923363"/>
    <lineage>
        <taxon>Bacteria</taxon>
        <taxon>Bacillati</taxon>
        <taxon>Bacillota</taxon>
        <taxon>Bacilli</taxon>
        <taxon>Lactobacillales</taxon>
        <taxon>Lactobacillaceae</taxon>
        <taxon>Bombilactobacillus</taxon>
    </lineage>
</organism>
<evidence type="ECO:0000256" key="2">
    <source>
        <dbReference type="ARBA" id="ARBA00005170"/>
    </source>
</evidence>
<dbReference type="EC" id="4.1.1.5" evidence="4 9"/>
<dbReference type="EMBL" id="CP093365">
    <property type="protein sequence ID" value="UQS83195.1"/>
    <property type="molecule type" value="Genomic_DNA"/>
</dbReference>
<evidence type="ECO:0000313" key="10">
    <source>
        <dbReference type="EMBL" id="UQS83195.1"/>
    </source>
</evidence>
<evidence type="ECO:0000256" key="9">
    <source>
        <dbReference type="PIRNR" id="PIRNR001332"/>
    </source>
</evidence>
<protein>
    <recommendedName>
        <fullName evidence="5 9">Alpha-acetolactate decarboxylase</fullName>
        <ecNumber evidence="4 9">4.1.1.5</ecNumber>
    </recommendedName>
</protein>